<reference evidence="1 2" key="1">
    <citation type="submission" date="2017-06" db="EMBL/GenBank/DDBJ databases">
        <authorList>
            <person name="Kim H.J."/>
            <person name="Triplett B.A."/>
        </authorList>
    </citation>
    <scope>NUCLEOTIDE SEQUENCE [LARGE SCALE GENOMIC DNA]</scope>
    <source>
        <strain evidence="1 2">CGMCC 4.5593</strain>
    </source>
</reference>
<accession>A0A239NGU9</accession>
<keyword evidence="2" id="KW-1185">Reference proteome</keyword>
<evidence type="ECO:0008006" key="3">
    <source>
        <dbReference type="Google" id="ProtNLM"/>
    </source>
</evidence>
<protein>
    <recommendedName>
        <fullName evidence="3">Transposase DDE domain-containing protein</fullName>
    </recommendedName>
</protein>
<evidence type="ECO:0000313" key="2">
    <source>
        <dbReference type="Proteomes" id="UP000198362"/>
    </source>
</evidence>
<organism evidence="1 2">
    <name type="scientific">Asanoa hainanensis</name>
    <dbReference type="NCBI Taxonomy" id="560556"/>
    <lineage>
        <taxon>Bacteria</taxon>
        <taxon>Bacillati</taxon>
        <taxon>Actinomycetota</taxon>
        <taxon>Actinomycetes</taxon>
        <taxon>Micromonosporales</taxon>
        <taxon>Micromonosporaceae</taxon>
        <taxon>Asanoa</taxon>
    </lineage>
</organism>
<feature type="non-terminal residue" evidence="1">
    <location>
        <position position="105"/>
    </location>
</feature>
<evidence type="ECO:0000313" key="1">
    <source>
        <dbReference type="EMBL" id="SNT54101.1"/>
    </source>
</evidence>
<gene>
    <name evidence="1" type="ORF">SAMN05421812_1091</name>
</gene>
<dbReference type="AlphaFoldDB" id="A0A239NGU9"/>
<dbReference type="Proteomes" id="UP000198362">
    <property type="component" value="Unassembled WGS sequence"/>
</dbReference>
<sequence length="105" mass="11649">MGTAKGVDDPFVTTDINTLLTALYVKIDDWLGRPRRVGRPPRLSDAELVTIAVAQALLGVRSEARWLRFLPVHLPGAFPYLPGQSGYNKRLRAALPLLKRAIQMV</sequence>
<name>A0A239NGU9_9ACTN</name>
<dbReference type="EMBL" id="FZPH01000009">
    <property type="protein sequence ID" value="SNT54101.1"/>
    <property type="molecule type" value="Genomic_DNA"/>
</dbReference>
<proteinExistence type="predicted"/>